<feature type="transmembrane region" description="Helical" evidence="1">
    <location>
        <begin position="192"/>
        <end position="209"/>
    </location>
</feature>
<dbReference type="AlphaFoldDB" id="A0AAW6Q2Y0"/>
<keyword evidence="1" id="KW-0472">Membrane</keyword>
<gene>
    <name evidence="2" type="ORF">PV940_05075</name>
</gene>
<feature type="transmembrane region" description="Helical" evidence="1">
    <location>
        <begin position="166"/>
        <end position="185"/>
    </location>
</feature>
<name>A0AAW6Q2Y0_9LACO</name>
<protein>
    <recommendedName>
        <fullName evidence="4">Polymerase</fullName>
    </recommendedName>
</protein>
<evidence type="ECO:0000313" key="3">
    <source>
        <dbReference type="Proteomes" id="UP001213566"/>
    </source>
</evidence>
<feature type="transmembrane region" description="Helical" evidence="1">
    <location>
        <begin position="54"/>
        <end position="74"/>
    </location>
</feature>
<evidence type="ECO:0000256" key="1">
    <source>
        <dbReference type="SAM" id="Phobius"/>
    </source>
</evidence>
<feature type="transmembrane region" description="Helical" evidence="1">
    <location>
        <begin position="23"/>
        <end position="47"/>
    </location>
</feature>
<feature type="transmembrane region" description="Helical" evidence="1">
    <location>
        <begin position="215"/>
        <end position="236"/>
    </location>
</feature>
<proteinExistence type="predicted"/>
<feature type="transmembrane region" description="Helical" evidence="1">
    <location>
        <begin position="320"/>
        <end position="340"/>
    </location>
</feature>
<accession>A0AAW6Q2Y0</accession>
<dbReference type="RefSeq" id="WP_095761960.1">
    <property type="nucleotide sequence ID" value="NZ_JARKHV010000003.1"/>
</dbReference>
<evidence type="ECO:0008006" key="4">
    <source>
        <dbReference type="Google" id="ProtNLM"/>
    </source>
</evidence>
<dbReference type="Proteomes" id="UP001213566">
    <property type="component" value="Unassembled WGS sequence"/>
</dbReference>
<evidence type="ECO:0000313" key="2">
    <source>
        <dbReference type="EMBL" id="MDF4186412.1"/>
    </source>
</evidence>
<reference evidence="2" key="1">
    <citation type="submission" date="2023-02" db="EMBL/GenBank/DDBJ databases">
        <title>Draft Whole-Genome Sequences of competitive exclusion Lactobacillus salivarius strains for Poultry.</title>
        <authorList>
            <person name="Ma L.M."/>
            <person name="Lopez-Guerra N."/>
            <person name="Zhang G."/>
        </authorList>
    </citation>
    <scope>NUCLEOTIDE SEQUENCE</scope>
    <source>
        <strain evidence="2">Salm-9</strain>
    </source>
</reference>
<feature type="transmembrane region" description="Helical" evidence="1">
    <location>
        <begin position="125"/>
        <end position="146"/>
    </location>
</feature>
<keyword evidence="1" id="KW-1133">Transmembrane helix</keyword>
<feature type="transmembrane region" description="Helical" evidence="1">
    <location>
        <begin position="352"/>
        <end position="368"/>
    </location>
</feature>
<dbReference type="EMBL" id="JARKHV010000003">
    <property type="protein sequence ID" value="MDF4186412.1"/>
    <property type="molecule type" value="Genomic_DNA"/>
</dbReference>
<organism evidence="2 3">
    <name type="scientific">Ligilactobacillus salivarius</name>
    <dbReference type="NCBI Taxonomy" id="1624"/>
    <lineage>
        <taxon>Bacteria</taxon>
        <taxon>Bacillati</taxon>
        <taxon>Bacillota</taxon>
        <taxon>Bacilli</taxon>
        <taxon>Lactobacillales</taxon>
        <taxon>Lactobacillaceae</taxon>
        <taxon>Ligilactobacillus</taxon>
    </lineage>
</organism>
<keyword evidence="1" id="KW-0812">Transmembrane</keyword>
<feature type="transmembrane region" description="Helical" evidence="1">
    <location>
        <begin position="86"/>
        <end position="113"/>
    </location>
</feature>
<sequence length="395" mass="45390">MDILTTAMEKIKNNPNRDKVGKYIFYTAFIIYLVTHFLMGTMYVYIFYDIGLSIPYRIMMVAVALAIIKILFFNRISNWQELTIEILVGLLLAVTAINSQTMDLLYYYIMILAAKDLDFKQILKVFIYIEVFMLLFSAFSVYMGWILEVVNMRTGNAGIRLSLGSVYPTDLAARIFYISLAYVTLKKFKLKLPEYISLLAICAFIYFVTDTKVDTLLILLLIVVSVFHNTVMKLLYRIGTNTITLVAGAVVGIEIILTYLYNANSRILNIMDRILSGRLKYGHMAFKDYNVTMFGQFIKEHANGGIHKGKFNYFFIDVSYLRVLMFGGIVAFVFLVIMLIYSVNKFMNDKTICLLVALLFAALSSLIDQHLMELSYNIIFIAMLTNNDYFKDKLV</sequence>
<comment type="caution">
    <text evidence="2">The sequence shown here is derived from an EMBL/GenBank/DDBJ whole genome shotgun (WGS) entry which is preliminary data.</text>
</comment>
<feature type="transmembrane region" description="Helical" evidence="1">
    <location>
        <begin position="243"/>
        <end position="261"/>
    </location>
</feature>